<dbReference type="EMBL" id="JBANFI010000003">
    <property type="protein sequence ID" value="MFK7160656.1"/>
    <property type="molecule type" value="Genomic_DNA"/>
</dbReference>
<sequence>MQQHQGMIPRFLCLGLLLVLLSACAGRPAWEEVDPQRQAQAYTNLGFGLFSEGDYQRALREFNRALQVRPHFAEAHHGMALTLQAQGEDQAAESHFRQALRHDPQMTAARNNYAAFLFAQSRYDEARIQLELASQDLLYEQRWLVFENLGFLALEMDNKSQARHDFERALRLNPGRRATRIRLFELLMEAEAYSAAQAQWRSLQEDPNLDPQVIRLGITLAQYTGDQREEQRLWQQLRLAAEDRD</sequence>
<evidence type="ECO:0000313" key="6">
    <source>
        <dbReference type="Proteomes" id="UP001621714"/>
    </source>
</evidence>
<dbReference type="PANTHER" id="PTHR44858:SF1">
    <property type="entry name" value="UDP-N-ACETYLGLUCOSAMINE--PEPTIDE N-ACETYLGLUCOSAMINYLTRANSFERASE SPINDLY-RELATED"/>
    <property type="match status" value="1"/>
</dbReference>
<keyword evidence="4" id="KW-0732">Signal</keyword>
<dbReference type="SUPFAM" id="SSF48452">
    <property type="entry name" value="TPR-like"/>
    <property type="match status" value="1"/>
</dbReference>
<keyword evidence="6" id="KW-1185">Reference proteome</keyword>
<dbReference type="PROSITE" id="PS50293">
    <property type="entry name" value="TPR_REGION"/>
    <property type="match status" value="1"/>
</dbReference>
<dbReference type="InterPro" id="IPR013360">
    <property type="entry name" value="Pilus_4_PilW"/>
</dbReference>
<proteinExistence type="predicted"/>
<protein>
    <submittedName>
        <fullName evidence="5">Type IV pilus biogenesis/stability protein PilW</fullName>
    </submittedName>
</protein>
<dbReference type="InterPro" id="IPR050498">
    <property type="entry name" value="Ycf3"/>
</dbReference>
<dbReference type="RefSeq" id="WP_405338574.1">
    <property type="nucleotide sequence ID" value="NZ_JBANFI010000003.1"/>
</dbReference>
<dbReference type="SMART" id="SM00028">
    <property type="entry name" value="TPR"/>
    <property type="match status" value="3"/>
</dbReference>
<evidence type="ECO:0000256" key="3">
    <source>
        <dbReference type="PROSITE-ProRule" id="PRU00339"/>
    </source>
</evidence>
<dbReference type="PROSITE" id="PS50005">
    <property type="entry name" value="TPR"/>
    <property type="match status" value="3"/>
</dbReference>
<gene>
    <name evidence="5" type="primary">pilW</name>
    <name evidence="5" type="ORF">V6U78_06360</name>
</gene>
<comment type="caution">
    <text evidence="5">The sequence shown here is derived from an EMBL/GenBank/DDBJ whole genome shotgun (WGS) entry which is preliminary data.</text>
</comment>
<feature type="signal peptide" evidence="4">
    <location>
        <begin position="1"/>
        <end position="25"/>
    </location>
</feature>
<keyword evidence="2 3" id="KW-0802">TPR repeat</keyword>
<evidence type="ECO:0000256" key="1">
    <source>
        <dbReference type="ARBA" id="ARBA00022737"/>
    </source>
</evidence>
<name>A0ABW8PXE1_9GAMM</name>
<evidence type="ECO:0000256" key="2">
    <source>
        <dbReference type="ARBA" id="ARBA00022803"/>
    </source>
</evidence>
<reference evidence="5 6" key="1">
    <citation type="submission" date="2024-02" db="EMBL/GenBank/DDBJ databases">
        <title>Marinospirillum sp. MEB 164 isolated from Lonar lake sediment.</title>
        <authorList>
            <person name="Joshi A."/>
            <person name="Thite S."/>
        </authorList>
    </citation>
    <scope>NUCLEOTIDE SEQUENCE [LARGE SCALE GENOMIC DNA]</scope>
    <source>
        <strain evidence="5 6">MEB164</strain>
    </source>
</reference>
<feature type="repeat" description="TPR" evidence="3">
    <location>
        <begin position="73"/>
        <end position="106"/>
    </location>
</feature>
<organism evidence="5 6">
    <name type="scientific">Marinospirillum alkalitolerans</name>
    <dbReference type="NCBI Taxonomy" id="3123374"/>
    <lineage>
        <taxon>Bacteria</taxon>
        <taxon>Pseudomonadati</taxon>
        <taxon>Pseudomonadota</taxon>
        <taxon>Gammaproteobacteria</taxon>
        <taxon>Oceanospirillales</taxon>
        <taxon>Oceanospirillaceae</taxon>
        <taxon>Marinospirillum</taxon>
    </lineage>
</organism>
<evidence type="ECO:0000256" key="4">
    <source>
        <dbReference type="SAM" id="SignalP"/>
    </source>
</evidence>
<feature type="chain" id="PRO_5046717042" evidence="4">
    <location>
        <begin position="26"/>
        <end position="245"/>
    </location>
</feature>
<dbReference type="Pfam" id="PF13181">
    <property type="entry name" value="TPR_8"/>
    <property type="match status" value="1"/>
</dbReference>
<accession>A0ABW8PXE1</accession>
<dbReference type="NCBIfam" id="TIGR02521">
    <property type="entry name" value="type_IV_pilW"/>
    <property type="match status" value="1"/>
</dbReference>
<dbReference type="Pfam" id="PF13424">
    <property type="entry name" value="TPR_12"/>
    <property type="match status" value="1"/>
</dbReference>
<feature type="repeat" description="TPR" evidence="3">
    <location>
        <begin position="143"/>
        <end position="176"/>
    </location>
</feature>
<dbReference type="Gene3D" id="1.25.40.10">
    <property type="entry name" value="Tetratricopeptide repeat domain"/>
    <property type="match status" value="1"/>
</dbReference>
<dbReference type="InterPro" id="IPR019734">
    <property type="entry name" value="TPR_rpt"/>
</dbReference>
<dbReference type="Proteomes" id="UP001621714">
    <property type="component" value="Unassembled WGS sequence"/>
</dbReference>
<feature type="repeat" description="TPR" evidence="3">
    <location>
        <begin position="39"/>
        <end position="72"/>
    </location>
</feature>
<keyword evidence="1" id="KW-0677">Repeat</keyword>
<evidence type="ECO:0000313" key="5">
    <source>
        <dbReference type="EMBL" id="MFK7160656.1"/>
    </source>
</evidence>
<dbReference type="PANTHER" id="PTHR44858">
    <property type="entry name" value="TETRATRICOPEPTIDE REPEAT PROTEIN 6"/>
    <property type="match status" value="1"/>
</dbReference>
<dbReference type="InterPro" id="IPR011990">
    <property type="entry name" value="TPR-like_helical_dom_sf"/>
</dbReference>